<keyword evidence="1" id="KW-1133">Transmembrane helix</keyword>
<name>A0ABV9T8F4_9BACT</name>
<keyword evidence="4" id="KW-1185">Reference proteome</keyword>
<keyword evidence="2" id="KW-0732">Signal</keyword>
<reference evidence="4" key="1">
    <citation type="journal article" date="2019" name="Int. J. Syst. Evol. Microbiol.">
        <title>The Global Catalogue of Microorganisms (GCM) 10K type strain sequencing project: providing services to taxonomists for standard genome sequencing and annotation.</title>
        <authorList>
            <consortium name="The Broad Institute Genomics Platform"/>
            <consortium name="The Broad Institute Genome Sequencing Center for Infectious Disease"/>
            <person name="Wu L."/>
            <person name="Ma J."/>
        </authorList>
    </citation>
    <scope>NUCLEOTIDE SEQUENCE [LARGE SCALE GENOMIC DNA]</scope>
    <source>
        <strain evidence="4">CGMCC 4.7466</strain>
    </source>
</reference>
<dbReference type="RefSeq" id="WP_377068864.1">
    <property type="nucleotide sequence ID" value="NZ_JBHSJJ010000021.1"/>
</dbReference>
<evidence type="ECO:0000313" key="4">
    <source>
        <dbReference type="Proteomes" id="UP001595818"/>
    </source>
</evidence>
<proteinExistence type="predicted"/>
<protein>
    <submittedName>
        <fullName evidence="3">Galactose oxidase</fullName>
    </submittedName>
</protein>
<dbReference type="SUPFAM" id="SSF50965">
    <property type="entry name" value="Galactose oxidase, central domain"/>
    <property type="match status" value="1"/>
</dbReference>
<dbReference type="InterPro" id="IPR015915">
    <property type="entry name" value="Kelch-typ_b-propeller"/>
</dbReference>
<feature type="chain" id="PRO_5045062847" evidence="2">
    <location>
        <begin position="25"/>
        <end position="844"/>
    </location>
</feature>
<feature type="transmembrane region" description="Helical" evidence="1">
    <location>
        <begin position="549"/>
        <end position="571"/>
    </location>
</feature>
<dbReference type="InterPro" id="IPR011043">
    <property type="entry name" value="Gal_Oxase/kelch_b-propeller"/>
</dbReference>
<accession>A0ABV9T8F4</accession>
<keyword evidence="1" id="KW-0812">Transmembrane</keyword>
<feature type="signal peptide" evidence="2">
    <location>
        <begin position="1"/>
        <end position="24"/>
    </location>
</feature>
<dbReference type="PANTHER" id="PTHR35807">
    <property type="entry name" value="TRANSCRIPTIONAL REGULATOR REDD-RELATED"/>
    <property type="match status" value="1"/>
</dbReference>
<evidence type="ECO:0000313" key="3">
    <source>
        <dbReference type="EMBL" id="MFC4874733.1"/>
    </source>
</evidence>
<evidence type="ECO:0000256" key="1">
    <source>
        <dbReference type="SAM" id="Phobius"/>
    </source>
</evidence>
<evidence type="ECO:0000256" key="2">
    <source>
        <dbReference type="SAM" id="SignalP"/>
    </source>
</evidence>
<dbReference type="InterPro" id="IPR051677">
    <property type="entry name" value="AfsR-DnrI-RedD_regulator"/>
</dbReference>
<dbReference type="Proteomes" id="UP001595818">
    <property type="component" value="Unassembled WGS sequence"/>
</dbReference>
<keyword evidence="1" id="KW-0472">Membrane</keyword>
<comment type="caution">
    <text evidence="3">The sequence shown here is derived from an EMBL/GenBank/DDBJ whole genome shotgun (WGS) entry which is preliminary data.</text>
</comment>
<gene>
    <name evidence="3" type="ORF">ACFPFU_23720</name>
</gene>
<dbReference type="Gene3D" id="2.120.10.80">
    <property type="entry name" value="Kelch-type beta propeller"/>
    <property type="match status" value="1"/>
</dbReference>
<dbReference type="PANTHER" id="PTHR35807:SF1">
    <property type="entry name" value="TRANSCRIPTIONAL REGULATOR REDD"/>
    <property type="match status" value="1"/>
</dbReference>
<dbReference type="EMBL" id="JBHSJJ010000021">
    <property type="protein sequence ID" value="MFC4874733.1"/>
    <property type="molecule type" value="Genomic_DNA"/>
</dbReference>
<organism evidence="3 4">
    <name type="scientific">Negadavirga shengliensis</name>
    <dbReference type="NCBI Taxonomy" id="1389218"/>
    <lineage>
        <taxon>Bacteria</taxon>
        <taxon>Pseudomonadati</taxon>
        <taxon>Bacteroidota</taxon>
        <taxon>Cytophagia</taxon>
        <taxon>Cytophagales</taxon>
        <taxon>Cyclobacteriaceae</taxon>
        <taxon>Negadavirga</taxon>
    </lineage>
</organism>
<sequence length="844" mass="97705">MKSWFKKYLIPICCLLSISSSVSGQFYGLSFSGSETVQDKRTGLDLSPDNTLCLDKSFRLSFDISFQPDQLEYFGYVFRIIDGENRNIDLISNLHSPDASHFVVINEGNSTPHSFDLQNTGIFSDWNRFVFDFDYENQEVRYSFLGISNVQSMSFEPGSCFKILFGANDYPKFKTTDVPPMNIRDIEIVEGGVERNKWLLDQHHGNSAQEKISGQNGHVRHPLWIRKMRMEWKLLKNFTTEGPISVGFNPNDELLYFIGLDSLLSFSCANNRLTRVPYESGRLHLLRGNQSFFDQHQKQLHNIYLDQETISTYDEESQTWNKNFEPPSRLTDNWQYNKFYSPVDSAIYILGGYGHFIYKNKVRRYHLPTETWDSIIPPADAFTPRYLAALGAVDEGAYVLGGYGTFSGQQIHNPTNLYDLVYFDVKERTFKKLFDLKVKEEEFVFANSLVIDEQNRSYYGLIFSKHQYNSNLQLIKGSLDSAVYIEVGNKMPFKFYDINSFADLYYAPKLDRFFAVTLFHNTENQTEAAIFSIAAPPIPVEEENHPETYPGYVIILLIGGTLLLGSVAYYFKKRNTTVPDSHTLARVPQKSQKPIIPGQPAENPHRNDIYLFGVFQLFDDKGDDITKNFTPLIRELFLVILLYTIRWERGISSEKLKDLLWHDKSAESARNNRSVNIAKLKTILAEVKGCQISKETGYWKVNLDPSQINVDYQDYNNIIQDKKFLSKNRIQQLIAIVQRGSFLSNLEYEWLDVFKSEISNEVIDIYINYTNSIDISEDPEFIIEIANYIFYFDMVNEEAMMLKCKALVHLGKHSLAKGVFENFKKEYKNIYDEDFSKDFQTILE</sequence>